<evidence type="ECO:0000313" key="3">
    <source>
        <dbReference type="Proteomes" id="UP001280581"/>
    </source>
</evidence>
<feature type="compositionally biased region" description="Basic and acidic residues" evidence="1">
    <location>
        <begin position="335"/>
        <end position="353"/>
    </location>
</feature>
<feature type="region of interest" description="Disordered" evidence="1">
    <location>
        <begin position="236"/>
        <end position="269"/>
    </location>
</feature>
<feature type="region of interest" description="Disordered" evidence="1">
    <location>
        <begin position="298"/>
        <end position="353"/>
    </location>
</feature>
<feature type="compositionally biased region" description="Basic and acidic residues" evidence="1">
    <location>
        <begin position="246"/>
        <end position="258"/>
    </location>
</feature>
<dbReference type="PANTHER" id="PTHR31723:SF10">
    <property type="entry name" value="PATHOGEN-RELATED PROTEIN"/>
    <property type="match status" value="1"/>
</dbReference>
<dbReference type="PANTHER" id="PTHR31723">
    <property type="entry name" value="PATHOGENESIS-RELATED FAMILY PROTEIN"/>
    <property type="match status" value="1"/>
</dbReference>
<evidence type="ECO:0000256" key="1">
    <source>
        <dbReference type="SAM" id="MobiDB-lite"/>
    </source>
</evidence>
<protein>
    <recommendedName>
        <fullName evidence="4">Pathogen-related protein</fullName>
    </recommendedName>
</protein>
<accession>A0AAN6M2E7</accession>
<evidence type="ECO:0000313" key="2">
    <source>
        <dbReference type="EMBL" id="KAK3215110.1"/>
    </source>
</evidence>
<name>A0AAN6M2E7_9PLEO</name>
<dbReference type="InterPro" id="IPR053218">
    <property type="entry name" value="Pathogen-related_defense"/>
</dbReference>
<dbReference type="InterPro" id="IPR032710">
    <property type="entry name" value="NTF2-like_dom_sf"/>
</dbReference>
<comment type="caution">
    <text evidence="2">The sequence shown here is derived from an EMBL/GenBank/DDBJ whole genome shotgun (WGS) entry which is preliminary data.</text>
</comment>
<dbReference type="EMBL" id="WVTA01000003">
    <property type="protein sequence ID" value="KAK3215110.1"/>
    <property type="molecule type" value="Genomic_DNA"/>
</dbReference>
<organism evidence="2 3">
    <name type="scientific">Pseudopithomyces chartarum</name>
    <dbReference type="NCBI Taxonomy" id="1892770"/>
    <lineage>
        <taxon>Eukaryota</taxon>
        <taxon>Fungi</taxon>
        <taxon>Dikarya</taxon>
        <taxon>Ascomycota</taxon>
        <taxon>Pezizomycotina</taxon>
        <taxon>Dothideomycetes</taxon>
        <taxon>Pleosporomycetidae</taxon>
        <taxon>Pleosporales</taxon>
        <taxon>Massarineae</taxon>
        <taxon>Didymosphaeriaceae</taxon>
        <taxon>Pseudopithomyces</taxon>
    </lineage>
</organism>
<evidence type="ECO:0008006" key="4">
    <source>
        <dbReference type="Google" id="ProtNLM"/>
    </source>
</evidence>
<gene>
    <name evidence="2" type="ORF">GRF29_19g2205224</name>
</gene>
<sequence>MAAADTQAAPALPDYVTDPDAVLKDKNVNWRYGRAPDYSKTRKVFAETKTMNHEPLSLPQLVENLVKNWEVEASFKPTLSDWRTVDPEKYSFAINGSDPQDAYYMLEQGTYNAIIAPNEYYSPEYSDFASSHKTFKRMMPNFAWEVLEVYSGPPTVSFRWRHWGVMKNDYVGFNNKGEKVSAKAHGGAIDIQGVTVATVNEKLQLQGVRTWFDPMDMFRQIAPSGVVKKEAIDKKLSPGDALDSPAKAEIDQTRRPMEEGSTAVGDGSTGADVQQLMAAAGCPFAGHDGKSAVAPYEPAVATSARSSGESSEPSKMEHPNAPLSESTLTILGAGKQEDGDRDPYAKLPEEFQS</sequence>
<dbReference type="AlphaFoldDB" id="A0AAN6M2E7"/>
<dbReference type="Proteomes" id="UP001280581">
    <property type="component" value="Unassembled WGS sequence"/>
</dbReference>
<proteinExistence type="predicted"/>
<reference evidence="2 3" key="1">
    <citation type="submission" date="2021-02" db="EMBL/GenBank/DDBJ databases">
        <title>Genome assembly of Pseudopithomyces chartarum.</title>
        <authorList>
            <person name="Jauregui R."/>
            <person name="Singh J."/>
            <person name="Voisey C."/>
        </authorList>
    </citation>
    <scope>NUCLEOTIDE SEQUENCE [LARGE SCALE GENOMIC DNA]</scope>
    <source>
        <strain evidence="2 3">AGR01</strain>
    </source>
</reference>
<dbReference type="Gene3D" id="3.10.450.50">
    <property type="match status" value="1"/>
</dbReference>
<keyword evidence="3" id="KW-1185">Reference proteome</keyword>
<dbReference type="SUPFAM" id="SSF54427">
    <property type="entry name" value="NTF2-like"/>
    <property type="match status" value="1"/>
</dbReference>